<organism evidence="5">
    <name type="scientific">Solibacter usitatus (strain Ellin6076)</name>
    <dbReference type="NCBI Taxonomy" id="234267"/>
    <lineage>
        <taxon>Bacteria</taxon>
        <taxon>Pseudomonadati</taxon>
        <taxon>Acidobacteriota</taxon>
        <taxon>Terriglobia</taxon>
        <taxon>Bryobacterales</taxon>
        <taxon>Solibacteraceae</taxon>
        <taxon>Candidatus Solibacter</taxon>
    </lineage>
</organism>
<protein>
    <recommendedName>
        <fullName evidence="3">Potassium binding protein Kbp</fullName>
    </recommendedName>
</protein>
<evidence type="ECO:0000313" key="5">
    <source>
        <dbReference type="EMBL" id="ABJ85856.1"/>
    </source>
</evidence>
<dbReference type="PANTHER" id="PTHR34700:SF4">
    <property type="entry name" value="PHAGE-LIKE ELEMENT PBSX PROTEIN XKDP"/>
    <property type="match status" value="1"/>
</dbReference>
<dbReference type="STRING" id="234267.Acid_4897"/>
<name>Q01WV9_SOLUE</name>
<dbReference type="GO" id="GO:0005737">
    <property type="term" value="C:cytoplasm"/>
    <property type="evidence" value="ECO:0007669"/>
    <property type="project" value="UniProtKB-SubCell"/>
</dbReference>
<dbReference type="HOGENOM" id="CLU_125377_1_0_0"/>
<dbReference type="PROSITE" id="PS51782">
    <property type="entry name" value="LYSM"/>
    <property type="match status" value="1"/>
</dbReference>
<dbReference type="InterPro" id="IPR052196">
    <property type="entry name" value="Bact_Kbp"/>
</dbReference>
<dbReference type="AlphaFoldDB" id="Q01WV9"/>
<evidence type="ECO:0000256" key="1">
    <source>
        <dbReference type="ARBA" id="ARBA00004496"/>
    </source>
</evidence>
<feature type="domain" description="LysM" evidence="4">
    <location>
        <begin position="99"/>
        <end position="148"/>
    </location>
</feature>
<dbReference type="FunFam" id="3.10.350.10:FF:000001">
    <property type="entry name" value="Peptidoglycan-binding protein LysM"/>
    <property type="match status" value="1"/>
</dbReference>
<dbReference type="Gene3D" id="3.10.350.10">
    <property type="entry name" value="LysM domain"/>
    <property type="match status" value="1"/>
</dbReference>
<proteinExistence type="predicted"/>
<dbReference type="CDD" id="cd00118">
    <property type="entry name" value="LysM"/>
    <property type="match status" value="1"/>
</dbReference>
<dbReference type="InterPro" id="IPR018392">
    <property type="entry name" value="LysM"/>
</dbReference>
<gene>
    <name evidence="5" type="ordered locus">Acid_4897</name>
</gene>
<evidence type="ECO:0000256" key="2">
    <source>
        <dbReference type="ARBA" id="ARBA00022490"/>
    </source>
</evidence>
<dbReference type="InterPro" id="IPR036779">
    <property type="entry name" value="LysM_dom_sf"/>
</dbReference>
<reference evidence="5" key="1">
    <citation type="submission" date="2006-10" db="EMBL/GenBank/DDBJ databases">
        <title>Complete sequence of Solibacter usitatus Ellin6076.</title>
        <authorList>
            <consortium name="US DOE Joint Genome Institute"/>
            <person name="Copeland A."/>
            <person name="Lucas S."/>
            <person name="Lapidus A."/>
            <person name="Barry K."/>
            <person name="Detter J.C."/>
            <person name="Glavina del Rio T."/>
            <person name="Hammon N."/>
            <person name="Israni S."/>
            <person name="Dalin E."/>
            <person name="Tice H."/>
            <person name="Pitluck S."/>
            <person name="Thompson L.S."/>
            <person name="Brettin T."/>
            <person name="Bruce D."/>
            <person name="Han C."/>
            <person name="Tapia R."/>
            <person name="Gilna P."/>
            <person name="Schmutz J."/>
            <person name="Larimer F."/>
            <person name="Land M."/>
            <person name="Hauser L."/>
            <person name="Kyrpides N."/>
            <person name="Mikhailova N."/>
            <person name="Janssen P.H."/>
            <person name="Kuske C.R."/>
            <person name="Richardson P."/>
        </authorList>
    </citation>
    <scope>NUCLEOTIDE SEQUENCE</scope>
    <source>
        <strain evidence="5">Ellin6076</strain>
    </source>
</reference>
<keyword evidence="2" id="KW-0963">Cytoplasm</keyword>
<dbReference type="KEGG" id="sus:Acid_4897"/>
<dbReference type="InParanoid" id="Q01WV9"/>
<dbReference type="PANTHER" id="PTHR34700">
    <property type="entry name" value="POTASSIUM BINDING PROTEIN KBP"/>
    <property type="match status" value="1"/>
</dbReference>
<dbReference type="SUPFAM" id="SSF54106">
    <property type="entry name" value="LysM domain"/>
    <property type="match status" value="1"/>
</dbReference>
<sequence length="150" mass="16444">MAKDSQAFEQAKQKYQPVLTLMQQLGVQVQNVNMEGNKLLIRGVAPSADIKNRIWDQVKLIDASYSDLTCDLSVSQAASQQPGATMTAGAAAGGGQNQRHYTVKSGDTLSKISREFYGDANQYTKIFNANRNILRDPNTIKPGQELIIPE</sequence>
<evidence type="ECO:0000256" key="3">
    <source>
        <dbReference type="ARBA" id="ARBA00072219"/>
    </source>
</evidence>
<accession>Q01WV9</accession>
<dbReference type="EMBL" id="CP000473">
    <property type="protein sequence ID" value="ABJ85856.1"/>
    <property type="molecule type" value="Genomic_DNA"/>
</dbReference>
<comment type="subcellular location">
    <subcellularLocation>
        <location evidence="1">Cytoplasm</location>
    </subcellularLocation>
</comment>
<dbReference type="FunCoup" id="Q01WV9">
    <property type="interactions" value="39"/>
</dbReference>
<dbReference type="eggNOG" id="COG1652">
    <property type="taxonomic scope" value="Bacteria"/>
</dbReference>
<evidence type="ECO:0000259" key="4">
    <source>
        <dbReference type="PROSITE" id="PS51782"/>
    </source>
</evidence>
<dbReference type="Pfam" id="PF01476">
    <property type="entry name" value="LysM"/>
    <property type="match status" value="1"/>
</dbReference>
<dbReference type="SMART" id="SM00257">
    <property type="entry name" value="LysM"/>
    <property type="match status" value="1"/>
</dbReference>